<dbReference type="KEGG" id="paro:CUV01_15565"/>
<dbReference type="OrthoDB" id="7666987at2"/>
<proteinExistence type="predicted"/>
<protein>
    <submittedName>
        <fullName evidence="1">DUF2332 domain-containing protein</fullName>
    </submittedName>
</protein>
<keyword evidence="2" id="KW-1185">Reference proteome</keyword>
<organism evidence="1 2">
    <name type="scientific">Paracoccus tegillarcae</name>
    <dbReference type="NCBI Taxonomy" id="1529068"/>
    <lineage>
        <taxon>Bacteria</taxon>
        <taxon>Pseudomonadati</taxon>
        <taxon>Pseudomonadota</taxon>
        <taxon>Alphaproteobacteria</taxon>
        <taxon>Rhodobacterales</taxon>
        <taxon>Paracoccaceae</taxon>
        <taxon>Paracoccus</taxon>
    </lineage>
</organism>
<reference evidence="1 2" key="1">
    <citation type="submission" date="2017-12" db="EMBL/GenBank/DDBJ databases">
        <authorList>
            <person name="Hurst M.R.H."/>
        </authorList>
    </citation>
    <scope>NUCLEOTIDE SEQUENCE [LARGE SCALE GENOMIC DNA]</scope>
    <source>
        <strain evidence="1 2">BM15</strain>
    </source>
</reference>
<dbReference type="Pfam" id="PF10094">
    <property type="entry name" value="DUF2332"/>
    <property type="match status" value="1"/>
</dbReference>
<dbReference type="AlphaFoldDB" id="A0A2K9F2N0"/>
<name>A0A2K9F2N0_9RHOB</name>
<evidence type="ECO:0000313" key="1">
    <source>
        <dbReference type="EMBL" id="AUH34612.1"/>
    </source>
</evidence>
<dbReference type="RefSeq" id="WP_101461273.1">
    <property type="nucleotide sequence ID" value="NZ_CP025408.1"/>
</dbReference>
<sequence>MTPRAAFVDQARSCRALGSELTARVIEQLGQALQPEQGEVARRVLDWPGDASSRGDSVPLRLAGALHALVLAQQDEPLALAYADGDPSADLLLGVIERHSDHIMRWLDSPPQTNEVGRAAVLIAAARFLAGLTPLPLELLELGASAGLNLNFHRYVLRPDQGTDAEVARADKSAVILRPKWRGDLPAAQFQVAAGAGVDLRPVDLAANADRLLAYCWPDQGERMQRLRAALKLAEKYPPQVAAADAAGWLQAQLARPAPGHCRMVYHTVAWQYFPTKTQAACEAALQLAGSQADRDAPLAHVSMEADGGSGAALRLRLWDGQMREWALGRADFHGRWADWAPVSL</sequence>
<dbReference type="Proteomes" id="UP000233742">
    <property type="component" value="Chromosome"/>
</dbReference>
<accession>A0A2K9F2N0</accession>
<dbReference type="PIRSF" id="PIRSF012608">
    <property type="entry name" value="UCP012608"/>
    <property type="match status" value="1"/>
</dbReference>
<dbReference type="EMBL" id="CP025408">
    <property type="protein sequence ID" value="AUH34612.1"/>
    <property type="molecule type" value="Genomic_DNA"/>
</dbReference>
<dbReference type="InterPro" id="IPR011200">
    <property type="entry name" value="UCP012608"/>
</dbReference>
<gene>
    <name evidence="1" type="ORF">CUV01_15565</name>
</gene>
<evidence type="ECO:0000313" key="2">
    <source>
        <dbReference type="Proteomes" id="UP000233742"/>
    </source>
</evidence>